<gene>
    <name evidence="1" type="ORF">F4Y42_05805</name>
</gene>
<dbReference type="AlphaFoldDB" id="A0A6B0YSF8"/>
<name>A0A6B0YSF8_9CHLR</name>
<sequence>MRGGLRDDRRWADKVNDGAWALAILQRLQLSSHGLCICDRCIHLCHDIASDSSQYADLPGGTGLNNLRD</sequence>
<reference evidence="1" key="1">
    <citation type="submission" date="2019-09" db="EMBL/GenBank/DDBJ databases">
        <title>Characterisation of the sponge microbiome using genome-centric metagenomics.</title>
        <authorList>
            <person name="Engelberts J.P."/>
            <person name="Robbins S.J."/>
            <person name="De Goeij J.M."/>
            <person name="Aranda M."/>
            <person name="Bell S.C."/>
            <person name="Webster N.S."/>
        </authorList>
    </citation>
    <scope>NUCLEOTIDE SEQUENCE</scope>
    <source>
        <strain evidence="1">SB0664_bin_27</strain>
    </source>
</reference>
<evidence type="ECO:0000313" key="1">
    <source>
        <dbReference type="EMBL" id="MXY92949.1"/>
    </source>
</evidence>
<comment type="caution">
    <text evidence="1">The sequence shown here is derived from an EMBL/GenBank/DDBJ whole genome shotgun (WGS) entry which is preliminary data.</text>
</comment>
<dbReference type="EMBL" id="VXRG01000050">
    <property type="protein sequence ID" value="MXY92949.1"/>
    <property type="molecule type" value="Genomic_DNA"/>
</dbReference>
<protein>
    <submittedName>
        <fullName evidence="1">Uncharacterized protein</fullName>
    </submittedName>
</protein>
<proteinExistence type="predicted"/>
<organism evidence="1">
    <name type="scientific">Caldilineaceae bacterium SB0664_bin_27</name>
    <dbReference type="NCBI Taxonomy" id="2605260"/>
    <lineage>
        <taxon>Bacteria</taxon>
        <taxon>Bacillati</taxon>
        <taxon>Chloroflexota</taxon>
        <taxon>Caldilineae</taxon>
        <taxon>Caldilineales</taxon>
        <taxon>Caldilineaceae</taxon>
    </lineage>
</organism>
<accession>A0A6B0YSF8</accession>